<dbReference type="Proteomes" id="UP001596053">
    <property type="component" value="Unassembled WGS sequence"/>
</dbReference>
<organism evidence="2 3">
    <name type="scientific">Bosea eneae</name>
    <dbReference type="NCBI Taxonomy" id="151454"/>
    <lineage>
        <taxon>Bacteria</taxon>
        <taxon>Pseudomonadati</taxon>
        <taxon>Pseudomonadota</taxon>
        <taxon>Alphaproteobacteria</taxon>
        <taxon>Hyphomicrobiales</taxon>
        <taxon>Boseaceae</taxon>
        <taxon>Bosea</taxon>
    </lineage>
</organism>
<name>A0ABW0J147_9HYPH</name>
<evidence type="ECO:0000313" key="2">
    <source>
        <dbReference type="EMBL" id="MFC5423230.1"/>
    </source>
</evidence>
<protein>
    <submittedName>
        <fullName evidence="2">Uncharacterized protein</fullName>
    </submittedName>
</protein>
<sequence>MSDTAEAAIDTSVWDALRASGKSPAPDSPLAYGFWRLLNKTGGYALPVSTWSDDGFWLVSIAGADPIDRDCREEWGSFLAKTWPRLQAVEYADYVTALDTGAWQSGMPATKDRLGIGGNNPPEDLEPHQAVAKKVSDLETTVKAWLEEIGGKPLTKAQADQVVQHRDAFLALEKEAEKARIDEKEPHLAASRAVDAKWQPIVRDAAALKKQLVDMGQAYIRAEQARLAEEARKERERLAEIEAKRAAEAAEAGEPAPEPTPPPSEPEPPKVTIGTGRQMGAHKAPLQIEITDLEAWAGYLGKINAAGVAVLAEKLAHQMAKVGVPHMPGVLVDGKPRLNPNT</sequence>
<feature type="compositionally biased region" description="Pro residues" evidence="1">
    <location>
        <begin position="256"/>
        <end position="266"/>
    </location>
</feature>
<reference evidence="3" key="1">
    <citation type="journal article" date="2019" name="Int. J. Syst. Evol. Microbiol.">
        <title>The Global Catalogue of Microorganisms (GCM) 10K type strain sequencing project: providing services to taxonomists for standard genome sequencing and annotation.</title>
        <authorList>
            <consortium name="The Broad Institute Genomics Platform"/>
            <consortium name="The Broad Institute Genome Sequencing Center for Infectious Disease"/>
            <person name="Wu L."/>
            <person name="Ma J."/>
        </authorList>
    </citation>
    <scope>NUCLEOTIDE SEQUENCE [LARGE SCALE GENOMIC DNA]</scope>
    <source>
        <strain evidence="3">NCAIM B.01391</strain>
    </source>
</reference>
<proteinExistence type="predicted"/>
<gene>
    <name evidence="2" type="ORF">ACFPOB_27165</name>
</gene>
<feature type="region of interest" description="Disordered" evidence="1">
    <location>
        <begin position="244"/>
        <end position="280"/>
    </location>
</feature>
<comment type="caution">
    <text evidence="2">The sequence shown here is derived from an EMBL/GenBank/DDBJ whole genome shotgun (WGS) entry which is preliminary data.</text>
</comment>
<dbReference type="EMBL" id="JBHSLW010000067">
    <property type="protein sequence ID" value="MFC5423230.1"/>
    <property type="molecule type" value="Genomic_DNA"/>
</dbReference>
<dbReference type="RefSeq" id="WP_377801394.1">
    <property type="nucleotide sequence ID" value="NZ_JBHSLW010000067.1"/>
</dbReference>
<evidence type="ECO:0000313" key="3">
    <source>
        <dbReference type="Proteomes" id="UP001596053"/>
    </source>
</evidence>
<keyword evidence="3" id="KW-1185">Reference proteome</keyword>
<evidence type="ECO:0000256" key="1">
    <source>
        <dbReference type="SAM" id="MobiDB-lite"/>
    </source>
</evidence>
<accession>A0ABW0J147</accession>